<dbReference type="RefSeq" id="WP_126826656.1">
    <property type="nucleotide sequence ID" value="NZ_JBHLWU010000003.1"/>
</dbReference>
<dbReference type="InterPro" id="IPR049730">
    <property type="entry name" value="SNF2/RAD54-like_C"/>
</dbReference>
<dbReference type="SMART" id="SM00487">
    <property type="entry name" value="DEXDc"/>
    <property type="match status" value="1"/>
</dbReference>
<dbReference type="Gene3D" id="3.30.870.10">
    <property type="entry name" value="Endonuclease Chain A"/>
    <property type="match status" value="1"/>
</dbReference>
<dbReference type="GO" id="GO:0005524">
    <property type="term" value="F:ATP binding"/>
    <property type="evidence" value="ECO:0007669"/>
    <property type="project" value="InterPro"/>
</dbReference>
<dbReference type="Pfam" id="PF13091">
    <property type="entry name" value="PLDc_2"/>
    <property type="match status" value="1"/>
</dbReference>
<dbReference type="InterPro" id="IPR000330">
    <property type="entry name" value="SNF2_N"/>
</dbReference>
<keyword evidence="4" id="KW-1185">Reference proteome</keyword>
<dbReference type="InterPro" id="IPR050496">
    <property type="entry name" value="SNF2_RAD54_helicase_repair"/>
</dbReference>
<protein>
    <submittedName>
        <fullName evidence="3">Helicase SNF2</fullName>
    </submittedName>
</protein>
<keyword evidence="3" id="KW-0347">Helicase</keyword>
<accession>A0A430AF54</accession>
<dbReference type="PANTHER" id="PTHR45629:SF7">
    <property type="entry name" value="DNA EXCISION REPAIR PROTEIN ERCC-6-RELATED"/>
    <property type="match status" value="1"/>
</dbReference>
<proteinExistence type="predicted"/>
<dbReference type="Gene3D" id="3.40.50.10810">
    <property type="entry name" value="Tandem AAA-ATPase domain"/>
    <property type="match status" value="1"/>
</dbReference>
<organism evidence="3 4">
    <name type="scientific">Vagococcus entomophilus</name>
    <dbReference type="NCBI Taxonomy" id="1160095"/>
    <lineage>
        <taxon>Bacteria</taxon>
        <taxon>Bacillati</taxon>
        <taxon>Bacillota</taxon>
        <taxon>Bacilli</taxon>
        <taxon>Lactobacillales</taxon>
        <taxon>Enterococcaceae</taxon>
        <taxon>Vagococcus</taxon>
    </lineage>
</organism>
<dbReference type="PROSITE" id="PS51194">
    <property type="entry name" value="HELICASE_CTER"/>
    <property type="match status" value="1"/>
</dbReference>
<dbReference type="InterPro" id="IPR014001">
    <property type="entry name" value="Helicase_ATP-bd"/>
</dbReference>
<dbReference type="SUPFAM" id="SSF52540">
    <property type="entry name" value="P-loop containing nucleoside triphosphate hydrolases"/>
    <property type="match status" value="2"/>
</dbReference>
<dbReference type="Proteomes" id="UP000288669">
    <property type="component" value="Unassembled WGS sequence"/>
</dbReference>
<dbReference type="Pfam" id="PF00176">
    <property type="entry name" value="SNF2-rel_dom"/>
    <property type="match status" value="1"/>
</dbReference>
<dbReference type="CDD" id="cd18793">
    <property type="entry name" value="SF2_C_SNF"/>
    <property type="match status" value="1"/>
</dbReference>
<dbReference type="InterPro" id="IPR001650">
    <property type="entry name" value="Helicase_C-like"/>
</dbReference>
<gene>
    <name evidence="3" type="ORF">CBF30_10865</name>
</gene>
<evidence type="ECO:0000313" key="3">
    <source>
        <dbReference type="EMBL" id="RSU06210.1"/>
    </source>
</evidence>
<dbReference type="Pfam" id="PF00271">
    <property type="entry name" value="Helicase_C"/>
    <property type="match status" value="1"/>
</dbReference>
<dbReference type="Gene3D" id="3.40.50.300">
    <property type="entry name" value="P-loop containing nucleotide triphosphate hydrolases"/>
    <property type="match status" value="1"/>
</dbReference>
<dbReference type="EMBL" id="NGJZ01000004">
    <property type="protein sequence ID" value="RSU06210.1"/>
    <property type="molecule type" value="Genomic_DNA"/>
</dbReference>
<keyword evidence="1" id="KW-0378">Hydrolase</keyword>
<dbReference type="PANTHER" id="PTHR45629">
    <property type="entry name" value="SNF2/RAD54 FAMILY MEMBER"/>
    <property type="match status" value="1"/>
</dbReference>
<feature type="domain" description="Helicase C-terminal" evidence="2">
    <location>
        <begin position="694"/>
        <end position="864"/>
    </location>
</feature>
<dbReference type="SMART" id="SM00490">
    <property type="entry name" value="HELICc"/>
    <property type="match status" value="1"/>
</dbReference>
<sequence>MKFSEKIKQTIQPQYISDLVELFYQPLLSEANLYQRVSGYFSSAGLDLYAEGLEELAKNGGKVEFIISKEISADDYHRIQDGYNLLNEIKPLKLAERNDKLNTKMQQQLGNLAFMIASGRARVKVALTDKGIFHDKFGLIHSGEECVLFSGSANETLSGISRNYESISVDVSWDKSINVISRLNSYRERFTRLWNDCEPGVKVIEASDLAYEEIAKYQTQSKIEYQDIQDDEPTFTENSITFMMKENSVIRYDTTLSKLTSNDRKLKRGSDLDQFFEDDNQTIKFTTTYKDIERIILVTQQRANLKSIEVNISDAVKEFISRNKYSIEQYKILGRVYKDQLEKFPEDKLASFEEFSRIVQSEVQRPLYDLHLRAAYYEYEMARAANFSVPGAGKTAMLLGVFAFLNRIGAPENERVTRILVISPINAFDSWKREFEAVFGDKKKLRPIDCQSSNDFRYQLNTDWGVSNLVLVNYESLPSYVDQLKQVIDGKTMLVFDEVHRIKNPYGKRAAKALEIAQIPKFKYVLTGTPIPNTYQDIYNFLHILYGNEYSSFFGWDSQSLVDPKYRLVREINRKIHPFFWRTNKNDLSVPPAEEDHVELVAPTAEQLDLAEAIYFNESSSFAKLIRLLQASTNPSLVNESINYSELMSYDDDGDIKGISEKDFNELLGAAQSTNDDIYSNINFDTMVSSKFIRGIELVSDIANQGKKVLVWGIFVDTIKKITNELRSRGYKVNLVYGGTEKSERVKLIDEFRDGDVQILVSNPQTLGESISLHQTVHDAVYFEFDFNLTFMLQSRDRIHRLGLEPDQYTRYHYLQTTAEDIFSNRPGFIDEKVYKRLKEKERVMYEAIDDNTLSIEYSENEILDAIKIIDEERERINRSK</sequence>
<evidence type="ECO:0000259" key="2">
    <source>
        <dbReference type="PROSITE" id="PS51194"/>
    </source>
</evidence>
<dbReference type="GO" id="GO:0004386">
    <property type="term" value="F:helicase activity"/>
    <property type="evidence" value="ECO:0007669"/>
    <property type="project" value="UniProtKB-KW"/>
</dbReference>
<evidence type="ECO:0000256" key="1">
    <source>
        <dbReference type="ARBA" id="ARBA00022801"/>
    </source>
</evidence>
<dbReference type="InterPro" id="IPR038718">
    <property type="entry name" value="SNF2-like_sf"/>
</dbReference>
<dbReference type="InterPro" id="IPR027417">
    <property type="entry name" value="P-loop_NTPase"/>
</dbReference>
<name>A0A430AF54_9ENTE</name>
<dbReference type="AlphaFoldDB" id="A0A430AF54"/>
<evidence type="ECO:0000313" key="4">
    <source>
        <dbReference type="Proteomes" id="UP000288669"/>
    </source>
</evidence>
<dbReference type="GO" id="GO:0016787">
    <property type="term" value="F:hydrolase activity"/>
    <property type="evidence" value="ECO:0007669"/>
    <property type="project" value="UniProtKB-KW"/>
</dbReference>
<keyword evidence="3" id="KW-0547">Nucleotide-binding</keyword>
<keyword evidence="3" id="KW-0067">ATP-binding</keyword>
<comment type="caution">
    <text evidence="3">The sequence shown here is derived from an EMBL/GenBank/DDBJ whole genome shotgun (WGS) entry which is preliminary data.</text>
</comment>
<reference evidence="3 4" key="1">
    <citation type="submission" date="2017-05" db="EMBL/GenBank/DDBJ databases">
        <title>Vagococcus spp. assemblies.</title>
        <authorList>
            <person name="Gulvik C.A."/>
        </authorList>
    </citation>
    <scope>NUCLEOTIDE SEQUENCE [LARGE SCALE GENOMIC DNA]</scope>
    <source>
        <strain evidence="3 4">DSM 24756</strain>
    </source>
</reference>
<dbReference type="OrthoDB" id="9802848at2"/>
<dbReference type="InterPro" id="IPR025202">
    <property type="entry name" value="PLD-like_dom"/>
</dbReference>